<protein>
    <submittedName>
        <fullName evidence="1">BZ3500_MvSof-1268-A1-R1_Chr10-2g02845 protein</fullName>
    </submittedName>
</protein>
<reference evidence="2" key="1">
    <citation type="submission" date="2016-10" db="EMBL/GenBank/DDBJ databases">
        <authorList>
            <person name="Jeantristanb JTB J.-T."/>
            <person name="Ricardo R."/>
        </authorList>
    </citation>
    <scope>NUCLEOTIDE SEQUENCE [LARGE SCALE GENOMIC DNA]</scope>
</reference>
<evidence type="ECO:0000313" key="2">
    <source>
        <dbReference type="Proteomes" id="UP000249723"/>
    </source>
</evidence>
<accession>A0A2X0K5N7</accession>
<evidence type="ECO:0000313" key="1">
    <source>
        <dbReference type="EMBL" id="SDA01615.1"/>
    </source>
</evidence>
<proteinExistence type="predicted"/>
<sequence>MTHSAKCATPHPSQQPPRARRLSLSVCLLPVPRRRALHFSHYVGLPTSPSF</sequence>
<dbReference type="AlphaFoldDB" id="A0A2X0K5N7"/>
<dbReference type="Proteomes" id="UP000249723">
    <property type="component" value="Unassembled WGS sequence"/>
</dbReference>
<organism evidence="1 2">
    <name type="scientific">Microbotryum saponariae</name>
    <dbReference type="NCBI Taxonomy" id="289078"/>
    <lineage>
        <taxon>Eukaryota</taxon>
        <taxon>Fungi</taxon>
        <taxon>Dikarya</taxon>
        <taxon>Basidiomycota</taxon>
        <taxon>Pucciniomycotina</taxon>
        <taxon>Microbotryomycetes</taxon>
        <taxon>Microbotryales</taxon>
        <taxon>Microbotryaceae</taxon>
        <taxon>Microbotryum</taxon>
    </lineage>
</organism>
<gene>
    <name evidence="1" type="ORF">BZ3500_MVSOF-1268-A1-R1_CHR10-2G02845</name>
</gene>
<keyword evidence="2" id="KW-1185">Reference proteome</keyword>
<dbReference type="EMBL" id="FMWP01000117">
    <property type="protein sequence ID" value="SDA01615.1"/>
    <property type="molecule type" value="Genomic_DNA"/>
</dbReference>
<name>A0A2X0K5N7_9BASI</name>